<dbReference type="STRING" id="334253.SAMN04487943_11520"/>
<protein>
    <submittedName>
        <fullName evidence="2">Chaperone of endosialidase</fullName>
    </submittedName>
</protein>
<organism evidence="2 3">
    <name type="scientific">Gracilibacillus orientalis</name>
    <dbReference type="NCBI Taxonomy" id="334253"/>
    <lineage>
        <taxon>Bacteria</taxon>
        <taxon>Bacillati</taxon>
        <taxon>Bacillota</taxon>
        <taxon>Bacilli</taxon>
        <taxon>Bacillales</taxon>
        <taxon>Bacillaceae</taxon>
        <taxon>Gracilibacillus</taxon>
    </lineage>
</organism>
<sequence>MLSNLIHLDGLTLIENGVIQNAHIENGTIERAKLVRAVIGEAQIEDLAVTNAKIASLNADKINASRLSAITANMGTVTAGRLLSNNNAIDINLNTSQFKLGSNAKIHFTDRANTLYYTNNSVYGGLLFDHSLNGGGRPLVALGVSDNGFDPNDTSWNGLRVHSGWVESNVDGVMTNIISQQFWTNQNPDYSGEGWVLENAWSGNRNRAIYGMDGENFGYDLGFAGGGEFSNGYIENVNTNRVNGFDEILFRNRYDDSNVGWTLKLAYEGGSTVDFYPINTGTPNYYNIGRSNNRINRAYLNIVEGNSIGTSSNPHSYVYTDYLIEGSDESIKDNVQDSQLGLNFVKDIHVVDFKMKSSEKYKSGVIAQELVSVLDAHDVNLD</sequence>
<keyword evidence="3" id="KW-1185">Reference proteome</keyword>
<feature type="domain" description="Peptidase S74" evidence="1">
    <location>
        <begin position="327"/>
        <end position="382"/>
    </location>
</feature>
<dbReference type="Pfam" id="PF13884">
    <property type="entry name" value="Peptidase_S74"/>
    <property type="match status" value="1"/>
</dbReference>
<evidence type="ECO:0000259" key="1">
    <source>
        <dbReference type="PROSITE" id="PS51688"/>
    </source>
</evidence>
<reference evidence="3" key="1">
    <citation type="submission" date="2016-10" db="EMBL/GenBank/DDBJ databases">
        <authorList>
            <person name="Varghese N."/>
            <person name="Submissions S."/>
        </authorList>
    </citation>
    <scope>NUCLEOTIDE SEQUENCE [LARGE SCALE GENOMIC DNA]</scope>
    <source>
        <strain evidence="3">CGMCC 1.4250</strain>
    </source>
</reference>
<dbReference type="EMBL" id="FOTR01000015">
    <property type="protein sequence ID" value="SFM36274.1"/>
    <property type="molecule type" value="Genomic_DNA"/>
</dbReference>
<evidence type="ECO:0000313" key="3">
    <source>
        <dbReference type="Proteomes" id="UP000198565"/>
    </source>
</evidence>
<dbReference type="PROSITE" id="PS51688">
    <property type="entry name" value="ICA"/>
    <property type="match status" value="1"/>
</dbReference>
<gene>
    <name evidence="2" type="ORF">SAMN04487943_11520</name>
</gene>
<dbReference type="OrthoDB" id="2240714at2"/>
<dbReference type="Proteomes" id="UP000198565">
    <property type="component" value="Unassembled WGS sequence"/>
</dbReference>
<evidence type="ECO:0000313" key="2">
    <source>
        <dbReference type="EMBL" id="SFM36274.1"/>
    </source>
</evidence>
<dbReference type="RefSeq" id="WP_091485656.1">
    <property type="nucleotide sequence ID" value="NZ_FOTR01000015.1"/>
</dbReference>
<name>A0A1I4Q897_9BACI</name>
<accession>A0A1I4Q897</accession>
<dbReference type="AlphaFoldDB" id="A0A1I4Q897"/>
<dbReference type="InterPro" id="IPR030392">
    <property type="entry name" value="S74_ICA"/>
</dbReference>
<proteinExistence type="predicted"/>